<evidence type="ECO:0000313" key="3">
    <source>
        <dbReference type="EMBL" id="GGO37957.1"/>
    </source>
</evidence>
<dbReference type="OrthoDB" id="8479038at2"/>
<dbReference type="Proteomes" id="UP000598196">
    <property type="component" value="Unassembled WGS sequence"/>
</dbReference>
<dbReference type="InterPro" id="IPR036779">
    <property type="entry name" value="LysM_dom_sf"/>
</dbReference>
<keyword evidence="1" id="KW-0732">Signal</keyword>
<protein>
    <recommendedName>
        <fullName evidence="2">LysM domain-containing protein</fullName>
    </recommendedName>
</protein>
<dbReference type="AlphaFoldDB" id="A0A918DEW8"/>
<sequence>MKTFSKSVHPFVTCAVMAIAAPFAAQAQEACAPYTVRDGDSLGSIAQAAYGTFDYQIIFNANREVLAGNPNNLKAGLELKLPCKDGRLSADAELSSIIEAEEAKQAATAKKSNVYEPPLKFVSGNEWKPFTDETLNGGGMLVRIATTALQRGGNNRESTVSWVDDWGSHIETLLPSGAYDISVAWAETDCSNVSALPPDGQKRCTDFEYSLPVYEVAESFMTLPDNKYAAAETYEDFKDSRFCRPADWPFDKLELRGIKEPFVKFVRPKTPNECAEMLLAGEVDIYSIELETATDNFTKLNAMDKVVANPNLSEIVSFRLVTSKFNPRGRIYIAMLNKGLTEMRKTGEWYDIVATSLSDYNKLSN</sequence>
<dbReference type="SMART" id="SM00257">
    <property type="entry name" value="LysM"/>
    <property type="match status" value="1"/>
</dbReference>
<gene>
    <name evidence="3" type="ORF">GCM10010991_34530</name>
</gene>
<feature type="chain" id="PRO_5038010651" description="LysM domain-containing protein" evidence="1">
    <location>
        <begin position="28"/>
        <end position="365"/>
    </location>
</feature>
<organism evidence="3 4">
    <name type="scientific">Gemmobacter aquaticus</name>
    <dbReference type="NCBI Taxonomy" id="490185"/>
    <lineage>
        <taxon>Bacteria</taxon>
        <taxon>Pseudomonadati</taxon>
        <taxon>Pseudomonadota</taxon>
        <taxon>Alphaproteobacteria</taxon>
        <taxon>Rhodobacterales</taxon>
        <taxon>Paracoccaceae</taxon>
        <taxon>Gemmobacter</taxon>
    </lineage>
</organism>
<name>A0A918DEW8_9RHOB</name>
<evidence type="ECO:0000313" key="4">
    <source>
        <dbReference type="Proteomes" id="UP000598196"/>
    </source>
</evidence>
<dbReference type="RefSeq" id="WP_146284184.1">
    <property type="nucleotide sequence ID" value="NZ_BMLP01000010.1"/>
</dbReference>
<dbReference type="SUPFAM" id="SSF53850">
    <property type="entry name" value="Periplasmic binding protein-like II"/>
    <property type="match status" value="1"/>
</dbReference>
<comment type="caution">
    <text evidence="3">The sequence shown here is derived from an EMBL/GenBank/DDBJ whole genome shotgun (WGS) entry which is preliminary data.</text>
</comment>
<dbReference type="InterPro" id="IPR018392">
    <property type="entry name" value="LysM"/>
</dbReference>
<dbReference type="CDD" id="cd00118">
    <property type="entry name" value="LysM"/>
    <property type="match status" value="1"/>
</dbReference>
<evidence type="ECO:0000256" key="1">
    <source>
        <dbReference type="SAM" id="SignalP"/>
    </source>
</evidence>
<keyword evidence="4" id="KW-1185">Reference proteome</keyword>
<proteinExistence type="predicted"/>
<feature type="domain" description="LysM" evidence="2">
    <location>
        <begin position="32"/>
        <end position="81"/>
    </location>
</feature>
<feature type="signal peptide" evidence="1">
    <location>
        <begin position="1"/>
        <end position="27"/>
    </location>
</feature>
<dbReference type="EMBL" id="BMLP01000010">
    <property type="protein sequence ID" value="GGO37957.1"/>
    <property type="molecule type" value="Genomic_DNA"/>
</dbReference>
<accession>A0A918DEW8</accession>
<dbReference type="PROSITE" id="PS51782">
    <property type="entry name" value="LYSM"/>
    <property type="match status" value="1"/>
</dbReference>
<evidence type="ECO:0000259" key="2">
    <source>
        <dbReference type="PROSITE" id="PS51782"/>
    </source>
</evidence>
<dbReference type="Gene3D" id="3.10.350.10">
    <property type="entry name" value="LysM domain"/>
    <property type="match status" value="1"/>
</dbReference>
<dbReference type="Gene3D" id="3.40.190.10">
    <property type="entry name" value="Periplasmic binding protein-like II"/>
    <property type="match status" value="2"/>
</dbReference>
<reference evidence="3 4" key="1">
    <citation type="journal article" date="2014" name="Int. J. Syst. Evol. Microbiol.">
        <title>Complete genome sequence of Corynebacterium casei LMG S-19264T (=DSM 44701T), isolated from a smear-ripened cheese.</title>
        <authorList>
            <consortium name="US DOE Joint Genome Institute (JGI-PGF)"/>
            <person name="Walter F."/>
            <person name="Albersmeier A."/>
            <person name="Kalinowski J."/>
            <person name="Ruckert C."/>
        </authorList>
    </citation>
    <scope>NUCLEOTIDE SEQUENCE [LARGE SCALE GENOMIC DNA]</scope>
    <source>
        <strain evidence="3 4">CGMCC 1.7029</strain>
    </source>
</reference>